<dbReference type="InterPro" id="IPR004007">
    <property type="entry name" value="DhaL_dom"/>
</dbReference>
<dbReference type="InterPro" id="IPR050270">
    <property type="entry name" value="DegV_domain_contain"/>
</dbReference>
<evidence type="ECO:0000259" key="1">
    <source>
        <dbReference type="PROSITE" id="PS51480"/>
    </source>
</evidence>
<dbReference type="NCBIfam" id="TIGR03599">
    <property type="entry name" value="YloV"/>
    <property type="match status" value="1"/>
</dbReference>
<dbReference type="Proteomes" id="UP000718281">
    <property type="component" value="Unassembled WGS sequence"/>
</dbReference>
<dbReference type="SMART" id="SM01121">
    <property type="entry name" value="Dak1_2"/>
    <property type="match status" value="1"/>
</dbReference>
<dbReference type="PANTHER" id="PTHR33434:SF4">
    <property type="entry name" value="PHOSPHATASE PROTEIN"/>
    <property type="match status" value="1"/>
</dbReference>
<dbReference type="GO" id="GO:0006071">
    <property type="term" value="P:glycerol metabolic process"/>
    <property type="evidence" value="ECO:0007669"/>
    <property type="project" value="InterPro"/>
</dbReference>
<feature type="domain" description="DhaL" evidence="1">
    <location>
        <begin position="22"/>
        <end position="228"/>
    </location>
</feature>
<sequence>MPDQAPPPADRPRRVLSTLDAGGFLRWAAVARSSFASARAEIDALNVFPVPDGDTGTNLYLTLDSALDASRNAISRDIPVGSVTIPGLQAMCREMSRAMLLTARGNSGVILSQLFRGVAEHVVETGSEALNGAGLAGALASADRLAWRAVTEPKEGTILSVSRAVSDRLRDAVDRDPTVPLAEVITLAVDTGTDALERTPSQLPALARAGVVDAGGAGYLLLIEALARVIHGQPPQADDDPMRRHLGWSRPVLPARAHAESSGDDGGEGPAYEVMYLLTDSDEERVAALRTRLSALGDSLLVVGAEGTWNVHVHVDDPGAAIEAGIEAGRPHRIVVTHFGDQIKHALDPSALAVVACAAGEGIAEVFRAAGASVVLSGPGRRASAGQILEAIRTSGAGQVLVLPNDGDTELAAQAAARAAAEEGQSVQVVRSRTAVQGIAALAVFDHGTDLAANAQAMADAAAATRHGAVTIARKEALTAAGVCHVGDVLGVVQGEFAIIGSDLYDVAGQVVQALVGDDGELLTVISGDDAPADLASAVVAAARIRRRDLEVTHIHGMQPLYPLLLGVE</sequence>
<protein>
    <submittedName>
        <fullName evidence="3">DAK2 domain-containing protein</fullName>
    </submittedName>
</protein>
<dbReference type="Pfam" id="PF13684">
    <property type="entry name" value="FakA-like_C"/>
    <property type="match status" value="1"/>
</dbReference>
<name>A0A935IWJ7_9MICO</name>
<dbReference type="InterPro" id="IPR048394">
    <property type="entry name" value="FakA-like_M"/>
</dbReference>
<dbReference type="Pfam" id="PF02734">
    <property type="entry name" value="Dak2"/>
    <property type="match status" value="1"/>
</dbReference>
<dbReference type="GO" id="GO:0004371">
    <property type="term" value="F:glycerone kinase activity"/>
    <property type="evidence" value="ECO:0007669"/>
    <property type="project" value="InterPro"/>
</dbReference>
<accession>A0A935IWJ7</accession>
<gene>
    <name evidence="2" type="ORF">IPF40_12185</name>
    <name evidence="3" type="ORF">IPI13_12920</name>
</gene>
<dbReference type="AlphaFoldDB" id="A0A935IWJ7"/>
<dbReference type="PANTHER" id="PTHR33434">
    <property type="entry name" value="DEGV DOMAIN-CONTAINING PROTEIN DR_1986-RELATED"/>
    <property type="match status" value="1"/>
</dbReference>
<dbReference type="Proteomes" id="UP000726105">
    <property type="component" value="Unassembled WGS sequence"/>
</dbReference>
<dbReference type="InterPro" id="IPR033470">
    <property type="entry name" value="FakA-like_C"/>
</dbReference>
<dbReference type="PROSITE" id="PS51480">
    <property type="entry name" value="DHAL"/>
    <property type="match status" value="1"/>
</dbReference>
<dbReference type="Gene3D" id="1.25.40.340">
    <property type="match status" value="1"/>
</dbReference>
<dbReference type="InterPro" id="IPR036117">
    <property type="entry name" value="DhaL_dom_sf"/>
</dbReference>
<evidence type="ECO:0000313" key="5">
    <source>
        <dbReference type="Proteomes" id="UP000726105"/>
    </source>
</evidence>
<dbReference type="Pfam" id="PF21645">
    <property type="entry name" value="FakA-like_M"/>
    <property type="match status" value="1"/>
</dbReference>
<dbReference type="EMBL" id="JADIXZ010000005">
    <property type="protein sequence ID" value="MBK6301759.1"/>
    <property type="molecule type" value="Genomic_DNA"/>
</dbReference>
<dbReference type="InterPro" id="IPR019986">
    <property type="entry name" value="YloV-like"/>
</dbReference>
<organism evidence="3 5">
    <name type="scientific">Candidatus Phosphoribacter hodrii</name>
    <dbReference type="NCBI Taxonomy" id="2953743"/>
    <lineage>
        <taxon>Bacteria</taxon>
        <taxon>Bacillati</taxon>
        <taxon>Actinomycetota</taxon>
        <taxon>Actinomycetes</taxon>
        <taxon>Micrococcales</taxon>
        <taxon>Dermatophilaceae</taxon>
        <taxon>Candidatus Phosphoribacter</taxon>
    </lineage>
</organism>
<evidence type="ECO:0000313" key="2">
    <source>
        <dbReference type="EMBL" id="MBK6301759.1"/>
    </source>
</evidence>
<proteinExistence type="predicted"/>
<dbReference type="SMART" id="SM01120">
    <property type="entry name" value="Dak2"/>
    <property type="match status" value="1"/>
</dbReference>
<dbReference type="SUPFAM" id="SSF101473">
    <property type="entry name" value="DhaL-like"/>
    <property type="match status" value="1"/>
</dbReference>
<dbReference type="EMBL" id="JADJIB010000004">
    <property type="protein sequence ID" value="MBK7274023.1"/>
    <property type="molecule type" value="Genomic_DNA"/>
</dbReference>
<comment type="caution">
    <text evidence="3">The sequence shown here is derived from an EMBL/GenBank/DDBJ whole genome shotgun (WGS) entry which is preliminary data.</text>
</comment>
<reference evidence="4 5" key="1">
    <citation type="submission" date="2020-10" db="EMBL/GenBank/DDBJ databases">
        <title>Connecting structure to function with the recovery of over 1000 high-quality activated sludge metagenome-assembled genomes encoding full-length rRNA genes using long-read sequencing.</title>
        <authorList>
            <person name="Singleton C.M."/>
            <person name="Petriglieri F."/>
            <person name="Kristensen J.M."/>
            <person name="Kirkegaard R.H."/>
            <person name="Michaelsen T.Y."/>
            <person name="Andersen M.H."/>
            <person name="Karst S.M."/>
            <person name="Dueholm M.S."/>
            <person name="Nielsen P.H."/>
            <person name="Albertsen M."/>
        </authorList>
    </citation>
    <scope>NUCLEOTIDE SEQUENCE [LARGE SCALE GENOMIC DNA]</scope>
    <source>
        <strain evidence="2">AalE_18-Q3-R2-46_BAT3C.188</strain>
        <strain evidence="3">Ega_18-Q3-R5-49_MAXAC.001</strain>
    </source>
</reference>
<evidence type="ECO:0000313" key="3">
    <source>
        <dbReference type="EMBL" id="MBK7274023.1"/>
    </source>
</evidence>
<evidence type="ECO:0000313" key="4">
    <source>
        <dbReference type="Proteomes" id="UP000718281"/>
    </source>
</evidence>